<dbReference type="EMBL" id="JAWRVG010000028">
    <property type="protein sequence ID" value="KAK4069697.1"/>
    <property type="molecule type" value="Genomic_DNA"/>
</dbReference>
<protein>
    <submittedName>
        <fullName evidence="2">Uncharacterized protein</fullName>
    </submittedName>
</protein>
<dbReference type="GeneID" id="87921399"/>
<evidence type="ECO:0000313" key="2">
    <source>
        <dbReference type="EMBL" id="KAK4069697.1"/>
    </source>
</evidence>
<dbReference type="RefSeq" id="XP_062754155.1">
    <property type="nucleotide sequence ID" value="XM_062901494.1"/>
</dbReference>
<sequence length="231" mass="25434">MHRWDLIWAAGWSLDPGTDDMTWCNGEPQRGGVKLSQKAALKPGRTRKKLISDERWSTAIRTVGRMTIRHSGSGRSWNRDSSPQRRDIIAKLDEINSQIAKLHNGPRNYVIGKVVAKQGGGKALRRSCLDSFTVGSRAKARYWAKKPEKQAFDLNHSQGHERGVLSRNSQCDNDHGGADDVGPSKANHVSGDDPPTRWPLTTNNATAASGTRGFLTSKSAADRRANGQLEK</sequence>
<proteinExistence type="predicted"/>
<accession>A0AAE1J3E4</accession>
<feature type="compositionally biased region" description="Basic and acidic residues" evidence="1">
    <location>
        <begin position="220"/>
        <end position="231"/>
    </location>
</feature>
<evidence type="ECO:0000313" key="3">
    <source>
        <dbReference type="Proteomes" id="UP001273209"/>
    </source>
</evidence>
<organism evidence="2 3">
    <name type="scientific">Trichoderma aggressivum f. europaeum</name>
    <dbReference type="NCBI Taxonomy" id="173218"/>
    <lineage>
        <taxon>Eukaryota</taxon>
        <taxon>Fungi</taxon>
        <taxon>Dikarya</taxon>
        <taxon>Ascomycota</taxon>
        <taxon>Pezizomycotina</taxon>
        <taxon>Sordariomycetes</taxon>
        <taxon>Hypocreomycetidae</taxon>
        <taxon>Hypocreales</taxon>
        <taxon>Hypocreaceae</taxon>
        <taxon>Trichoderma</taxon>
    </lineage>
</organism>
<reference evidence="2" key="1">
    <citation type="submission" date="2023-11" db="EMBL/GenBank/DDBJ databases">
        <title>The genome sequences of three competitors of mushroom-forming fungi.</title>
        <authorList>
            <person name="Beijen E."/>
            <person name="Ohm R.A."/>
        </authorList>
    </citation>
    <scope>NUCLEOTIDE SEQUENCE</scope>
    <source>
        <strain evidence="2">CBS 100526</strain>
    </source>
</reference>
<feature type="compositionally biased region" description="Polar residues" evidence="1">
    <location>
        <begin position="199"/>
        <end position="219"/>
    </location>
</feature>
<evidence type="ECO:0000256" key="1">
    <source>
        <dbReference type="SAM" id="MobiDB-lite"/>
    </source>
</evidence>
<dbReference type="AlphaFoldDB" id="A0AAE1J3E4"/>
<dbReference type="Proteomes" id="UP001273209">
    <property type="component" value="Unassembled WGS sequence"/>
</dbReference>
<comment type="caution">
    <text evidence="2">The sequence shown here is derived from an EMBL/GenBank/DDBJ whole genome shotgun (WGS) entry which is preliminary data.</text>
</comment>
<keyword evidence="3" id="KW-1185">Reference proteome</keyword>
<gene>
    <name evidence="2" type="ORF">Triagg1_6827</name>
</gene>
<feature type="region of interest" description="Disordered" evidence="1">
    <location>
        <begin position="155"/>
        <end position="231"/>
    </location>
</feature>
<name>A0AAE1J3E4_9HYPO</name>